<dbReference type="EMBL" id="BGPR01011194">
    <property type="protein sequence ID" value="GBN50099.1"/>
    <property type="molecule type" value="Genomic_DNA"/>
</dbReference>
<dbReference type="Proteomes" id="UP000499080">
    <property type="component" value="Unassembled WGS sequence"/>
</dbReference>
<proteinExistence type="predicted"/>
<reference evidence="1 2" key="1">
    <citation type="journal article" date="2019" name="Sci. Rep.">
        <title>Orb-weaving spider Araneus ventricosus genome elucidates the spidroin gene catalogue.</title>
        <authorList>
            <person name="Kono N."/>
            <person name="Nakamura H."/>
            <person name="Ohtoshi R."/>
            <person name="Moran D.A.P."/>
            <person name="Shinohara A."/>
            <person name="Yoshida Y."/>
            <person name="Fujiwara M."/>
            <person name="Mori M."/>
            <person name="Tomita M."/>
            <person name="Arakawa K."/>
        </authorList>
    </citation>
    <scope>NUCLEOTIDE SEQUENCE [LARGE SCALE GENOMIC DNA]</scope>
</reference>
<name>A0A4Y2PG93_ARAVE</name>
<dbReference type="AlphaFoldDB" id="A0A4Y2PG93"/>
<comment type="caution">
    <text evidence="1">The sequence shown here is derived from an EMBL/GenBank/DDBJ whole genome shotgun (WGS) entry which is preliminary data.</text>
</comment>
<accession>A0A4Y2PG93</accession>
<evidence type="ECO:0000313" key="2">
    <source>
        <dbReference type="Proteomes" id="UP000499080"/>
    </source>
</evidence>
<gene>
    <name evidence="1" type="ORF">AVEN_154696_1</name>
</gene>
<organism evidence="1 2">
    <name type="scientific">Araneus ventricosus</name>
    <name type="common">Orbweaver spider</name>
    <name type="synonym">Epeira ventricosa</name>
    <dbReference type="NCBI Taxonomy" id="182803"/>
    <lineage>
        <taxon>Eukaryota</taxon>
        <taxon>Metazoa</taxon>
        <taxon>Ecdysozoa</taxon>
        <taxon>Arthropoda</taxon>
        <taxon>Chelicerata</taxon>
        <taxon>Arachnida</taxon>
        <taxon>Araneae</taxon>
        <taxon>Araneomorphae</taxon>
        <taxon>Entelegynae</taxon>
        <taxon>Araneoidea</taxon>
        <taxon>Araneidae</taxon>
        <taxon>Araneus</taxon>
    </lineage>
</organism>
<evidence type="ECO:0000313" key="1">
    <source>
        <dbReference type="EMBL" id="GBN50099.1"/>
    </source>
</evidence>
<sequence>MGERVGNKCISFSLVNGGFPEVRRDEFENENSNETEDFFPTSDNFEDYRACAMKVLTSEIPTLSDLIDTELDSSGDDQDDNEGHGILSAKEAIQSLKIVNAFLSNSEGQEKSLQKLICIENAICDVAGKDKTQSKITDFFKKIILKN</sequence>
<keyword evidence="2" id="KW-1185">Reference proteome</keyword>
<protein>
    <submittedName>
        <fullName evidence="1">Uncharacterized protein</fullName>
    </submittedName>
</protein>